<organism evidence="3">
    <name type="scientific">Micromonas pusilla</name>
    <name type="common">Picoplanktonic green alga</name>
    <name type="synonym">Chromulina pusilla</name>
    <dbReference type="NCBI Taxonomy" id="38833"/>
    <lineage>
        <taxon>Eukaryota</taxon>
        <taxon>Viridiplantae</taxon>
        <taxon>Chlorophyta</taxon>
        <taxon>Mamiellophyceae</taxon>
        <taxon>Mamiellales</taxon>
        <taxon>Mamiellaceae</taxon>
        <taxon>Micromonas</taxon>
    </lineage>
</organism>
<feature type="compositionally biased region" description="Basic and acidic residues" evidence="2">
    <location>
        <begin position="476"/>
        <end position="488"/>
    </location>
</feature>
<feature type="compositionally biased region" description="Low complexity" evidence="2">
    <location>
        <begin position="25"/>
        <end position="57"/>
    </location>
</feature>
<reference evidence="3" key="1">
    <citation type="submission" date="2021-01" db="EMBL/GenBank/DDBJ databases">
        <authorList>
            <person name="Corre E."/>
            <person name="Pelletier E."/>
            <person name="Niang G."/>
            <person name="Scheremetjew M."/>
            <person name="Finn R."/>
            <person name="Kale V."/>
            <person name="Holt S."/>
            <person name="Cochrane G."/>
            <person name="Meng A."/>
            <person name="Brown T."/>
            <person name="Cohen L."/>
        </authorList>
    </citation>
    <scope>NUCLEOTIDE SEQUENCE</scope>
    <source>
        <strain evidence="3">CCMP1723</strain>
    </source>
</reference>
<feature type="coiled-coil region" evidence="1">
    <location>
        <begin position="735"/>
        <end position="785"/>
    </location>
</feature>
<proteinExistence type="predicted"/>
<protein>
    <submittedName>
        <fullName evidence="3">Uncharacterized protein</fullName>
    </submittedName>
</protein>
<evidence type="ECO:0000313" key="3">
    <source>
        <dbReference type="EMBL" id="CAD8519408.1"/>
    </source>
</evidence>
<dbReference type="AlphaFoldDB" id="A0A7S0NKX6"/>
<feature type="coiled-coil region" evidence="1">
    <location>
        <begin position="644"/>
        <end position="675"/>
    </location>
</feature>
<dbReference type="EMBL" id="HBEQ01008525">
    <property type="protein sequence ID" value="CAD8519408.1"/>
    <property type="molecule type" value="Transcribed_RNA"/>
</dbReference>
<feature type="region of interest" description="Disordered" evidence="2">
    <location>
        <begin position="710"/>
        <end position="730"/>
    </location>
</feature>
<feature type="compositionally biased region" description="Gly residues" evidence="2">
    <location>
        <begin position="123"/>
        <end position="134"/>
    </location>
</feature>
<gene>
    <name evidence="3" type="ORF">MCOM1403_LOCUS6834</name>
</gene>
<feature type="region of interest" description="Disordered" evidence="2">
    <location>
        <begin position="393"/>
        <end position="415"/>
    </location>
</feature>
<keyword evidence="1" id="KW-0175">Coiled coil</keyword>
<feature type="compositionally biased region" description="Basic and acidic residues" evidence="2">
    <location>
        <begin position="401"/>
        <end position="415"/>
    </location>
</feature>
<feature type="region of interest" description="Disordered" evidence="2">
    <location>
        <begin position="86"/>
        <end position="135"/>
    </location>
</feature>
<feature type="compositionally biased region" description="Polar residues" evidence="2">
    <location>
        <begin position="15"/>
        <end position="24"/>
    </location>
</feature>
<name>A0A7S0NKX6_MICPS</name>
<accession>A0A7S0NKX6</accession>
<feature type="compositionally biased region" description="Basic and acidic residues" evidence="2">
    <location>
        <begin position="86"/>
        <end position="113"/>
    </location>
</feature>
<sequence>MERRVAAIKDALAQLSATQQDSTHGPQSGAPAPYGGSSSHHQPPQQQQQQSSSSGGSTRSGASAEAIQYALEEAEFVLREAKRRANDLEASFQDKERGSTQMRRDLADREQRKSLSSSSYDYGGSGDRYGSGGGDIEEQRRAAAMAAVEASYAARAAEERANMLRGSLEDKSGELEWMRSEHAKVVNRIADLESAAAAAADTQRKVDAKASSIVEESRRAEEARRAAAAARDPYPDRNVDAQREADLAEQLRAARVEFDRCASEATEAKQEAVRAAADRDRQIEEVEFLVAGVPVQERERIDEAPDARYSAEDTATASYRLRQVQDRFFQMEALEGNKGRVASSTREEVEQARQKAMAIAAAAEQATEKLMRAEKMREDATVAASAAAVKARAAEETAEDAAQKTKEAAAERERNLRDELAQAAAAVRDRNASIENLEATVTELERRTREATFEAKKVAAKAEQIRADAAAAADAAAHEAENTERRLEGALNRAERELKAMEEAMLKELTSSELHLAETEETASSYSQSIKKLTHELESERRRADDLADELKRAKARMAAAEAAAATQGAYYGAGDEEGDEGKSKSLLSDEEVEDLRTQIEELELTLAEVMSEGVNSTVGDRATGKLMSHIKALQEKVREGRELKQLSETMLAEQARLREEAEEAKIYRDEAAKKWEDAEDLAGQLHQQLSRAGIDPGRELMDRMRNRPKALTDASPSSARSPQQVNGAAVPPEIAEIQRKLLDTEEDVSQLMAEIMQETVEVEMATANAELASLKNEIVSLRQRLGEA</sequence>
<evidence type="ECO:0000256" key="1">
    <source>
        <dbReference type="SAM" id="Coils"/>
    </source>
</evidence>
<feature type="region of interest" description="Disordered" evidence="2">
    <location>
        <begin position="571"/>
        <end position="591"/>
    </location>
</feature>
<evidence type="ECO:0000256" key="2">
    <source>
        <dbReference type="SAM" id="MobiDB-lite"/>
    </source>
</evidence>
<feature type="region of interest" description="Disordered" evidence="2">
    <location>
        <begin position="1"/>
        <end position="66"/>
    </location>
</feature>
<feature type="compositionally biased region" description="Polar residues" evidence="2">
    <location>
        <begin position="715"/>
        <end position="727"/>
    </location>
</feature>
<feature type="region of interest" description="Disordered" evidence="2">
    <location>
        <begin position="469"/>
        <end position="488"/>
    </location>
</feature>